<organism evidence="2 3">
    <name type="scientific">Clostridium sardiniense</name>
    <name type="common">Clostridium absonum</name>
    <dbReference type="NCBI Taxonomy" id="29369"/>
    <lineage>
        <taxon>Bacteria</taxon>
        <taxon>Bacillati</taxon>
        <taxon>Bacillota</taxon>
        <taxon>Clostridia</taxon>
        <taxon>Eubacteriales</taxon>
        <taxon>Clostridiaceae</taxon>
        <taxon>Clostridium</taxon>
    </lineage>
</organism>
<evidence type="ECO:0000313" key="3">
    <source>
        <dbReference type="Proteomes" id="UP001299068"/>
    </source>
</evidence>
<gene>
    <name evidence="2" type="ORF">K5V21_14410</name>
</gene>
<dbReference type="Proteomes" id="UP001299068">
    <property type="component" value="Unassembled WGS sequence"/>
</dbReference>
<keyword evidence="3" id="KW-1185">Reference proteome</keyword>
<name>A0ABS7L0P2_CLOSR</name>
<dbReference type="RefSeq" id="WP_221861871.1">
    <property type="nucleotide sequence ID" value="NZ_JAIKTU010000012.1"/>
</dbReference>
<comment type="caution">
    <text evidence="2">The sequence shown here is derived from an EMBL/GenBank/DDBJ whole genome shotgun (WGS) entry which is preliminary data.</text>
</comment>
<sequence length="128" mass="13627">MKKTMIIVGLITVLGGSTIAHAATSNFPVQYYSSNGGKHVGSATISLEASGTREYAYISSGVFNNVSVNYHKAQMYDSVGGKSNSKVATGNKKWVNLGIEKAHKHRISFSSTGSSNYGGFGKDGWHYA</sequence>
<accession>A0ABS7L0P2</accession>
<evidence type="ECO:0000256" key="1">
    <source>
        <dbReference type="SAM" id="SignalP"/>
    </source>
</evidence>
<evidence type="ECO:0000313" key="2">
    <source>
        <dbReference type="EMBL" id="MBY0756638.1"/>
    </source>
</evidence>
<protein>
    <recommendedName>
        <fullName evidence="4">Bacteriocin</fullName>
    </recommendedName>
</protein>
<dbReference type="EMBL" id="JAIKTU010000012">
    <property type="protein sequence ID" value="MBY0756638.1"/>
    <property type="molecule type" value="Genomic_DNA"/>
</dbReference>
<evidence type="ECO:0008006" key="4">
    <source>
        <dbReference type="Google" id="ProtNLM"/>
    </source>
</evidence>
<keyword evidence="1" id="KW-0732">Signal</keyword>
<proteinExistence type="predicted"/>
<feature type="chain" id="PRO_5045089959" description="Bacteriocin" evidence="1">
    <location>
        <begin position="23"/>
        <end position="128"/>
    </location>
</feature>
<reference evidence="2 3" key="1">
    <citation type="journal article" date="2021" name="Cell Host Microbe">
        <title>in vivo commensal control of Clostridioides difficile virulence.</title>
        <authorList>
            <person name="Girinathan B.P."/>
            <person name="Dibenedetto N."/>
            <person name="Worley J.N."/>
            <person name="Peltier J."/>
            <person name="Arrieta-Ortiz M.L."/>
            <person name="Rupa Christinal Immanuel S."/>
            <person name="Lavin R."/>
            <person name="Delaney M.L."/>
            <person name="Cummins C."/>
            <person name="Hoffmann M."/>
            <person name="Luo Y."/>
            <person name="Gonzalez-Escalona N."/>
            <person name="Allard M."/>
            <person name="Onderdonk A.B."/>
            <person name="Gerber G.K."/>
            <person name="Sonenshein A.L."/>
            <person name="Baliga N."/>
            <person name="Dupuy B."/>
            <person name="Bry L."/>
        </authorList>
    </citation>
    <scope>NUCLEOTIDE SEQUENCE [LARGE SCALE GENOMIC DNA]</scope>
    <source>
        <strain evidence="2 3">DSM 599</strain>
    </source>
</reference>
<feature type="signal peptide" evidence="1">
    <location>
        <begin position="1"/>
        <end position="22"/>
    </location>
</feature>